<feature type="domain" description="Outer membrane cytochrome MtrC/MtrF-like" evidence="2">
    <location>
        <begin position="263"/>
        <end position="432"/>
    </location>
</feature>
<evidence type="ECO:0000259" key="2">
    <source>
        <dbReference type="Pfam" id="PF22113"/>
    </source>
</evidence>
<evidence type="ECO:0000313" key="4">
    <source>
        <dbReference type="Proteomes" id="UP001157439"/>
    </source>
</evidence>
<keyword evidence="1" id="KW-0732">Signal</keyword>
<accession>A0AA37TT57</accession>
<name>A0AA37TT57_9GAMM</name>
<dbReference type="InterPro" id="IPR036280">
    <property type="entry name" value="Multihaem_cyt_sf"/>
</dbReference>
<sequence>MTCHVDYATTSAKHAGFVGSYSNLIDGMAGEMAFVDSCLGCHNQVTKGDEASEGGYATNTMQKIGHINHQKFSVGFEVTNCTSCHTAPITNTDRGCVDCHGDSMATVATSMDWAQVHSEVAERKAFIENHPMTASLREEGIDGANGFPRYCVDIAVKDFDIKQAVDEGRLESPSYPGDPESGISAYIHGFYEPTGIINYRYSRMRAGTTYENAIKTYNADGSVSICADTAEIPSNINAMGSIRLTIDGAIGVTGYTEAYKRKIVVSDDTCITCHNAVDHYHRGGFFAEGGQSCIACHNAGYARNAGAGYGPMVHSHHFGAKAAEKQANGQATSLTKLNGANCVACHADGTLKLNEVSSAMLLRRNDVQDSNITANCQGCHTSDAAASHMTSQGGLISEPISGSAPSWEASYSESCAVCHDQGKTYGIDKYHNL</sequence>
<comment type="caution">
    <text evidence="3">The sequence shown here is derived from an EMBL/GenBank/DDBJ whole genome shotgun (WGS) entry which is preliminary data.</text>
</comment>
<dbReference type="Proteomes" id="UP001157439">
    <property type="component" value="Unassembled WGS sequence"/>
</dbReference>
<dbReference type="InterPro" id="IPR051829">
    <property type="entry name" value="Multiheme_Cytochr_ET"/>
</dbReference>
<protein>
    <recommendedName>
        <fullName evidence="2">Outer membrane cytochrome MtrC/MtrF-like domain-containing protein</fullName>
    </recommendedName>
</protein>
<dbReference type="PANTHER" id="PTHR35038:SF8">
    <property type="entry name" value="C-TYPE POLYHEME CYTOCHROME OMCC"/>
    <property type="match status" value="1"/>
</dbReference>
<gene>
    <name evidence="3" type="ORF">GCM10007894_29820</name>
</gene>
<proteinExistence type="predicted"/>
<dbReference type="Gene3D" id="1.10.1130.10">
    <property type="entry name" value="Flavocytochrome C3, Chain A"/>
    <property type="match status" value="1"/>
</dbReference>
<dbReference type="SUPFAM" id="SSF48695">
    <property type="entry name" value="Multiheme cytochromes"/>
    <property type="match status" value="1"/>
</dbReference>
<dbReference type="Pfam" id="PF22113">
    <property type="entry name" value="Mtrc-MtrF_II-IV_dom"/>
    <property type="match status" value="1"/>
</dbReference>
<dbReference type="PANTHER" id="PTHR35038">
    <property type="entry name" value="DISSIMILATORY SULFITE REDUCTASE SIRA"/>
    <property type="match status" value="1"/>
</dbReference>
<evidence type="ECO:0000256" key="1">
    <source>
        <dbReference type="ARBA" id="ARBA00022729"/>
    </source>
</evidence>
<organism evidence="3 4">
    <name type="scientific">Paraferrimonas haliotis</name>
    <dbReference type="NCBI Taxonomy" id="2013866"/>
    <lineage>
        <taxon>Bacteria</taxon>
        <taxon>Pseudomonadati</taxon>
        <taxon>Pseudomonadota</taxon>
        <taxon>Gammaproteobacteria</taxon>
        <taxon>Alteromonadales</taxon>
        <taxon>Ferrimonadaceae</taxon>
        <taxon>Paraferrimonas</taxon>
    </lineage>
</organism>
<dbReference type="AlphaFoldDB" id="A0AA37TT57"/>
<dbReference type="RefSeq" id="WP_125828503.1">
    <property type="nucleotide sequence ID" value="NZ_BSPO01000014.1"/>
</dbReference>
<dbReference type="InterPro" id="IPR054337">
    <property type="entry name" value="Mtrc-MtrF-like_dom_II/IV"/>
</dbReference>
<evidence type="ECO:0000313" key="3">
    <source>
        <dbReference type="EMBL" id="GLS85005.1"/>
    </source>
</evidence>
<reference evidence="3 4" key="1">
    <citation type="journal article" date="2014" name="Int. J. Syst. Evol. Microbiol.">
        <title>Complete genome sequence of Corynebacterium casei LMG S-19264T (=DSM 44701T), isolated from a smear-ripened cheese.</title>
        <authorList>
            <consortium name="US DOE Joint Genome Institute (JGI-PGF)"/>
            <person name="Walter F."/>
            <person name="Albersmeier A."/>
            <person name="Kalinowski J."/>
            <person name="Ruckert C."/>
        </authorList>
    </citation>
    <scope>NUCLEOTIDE SEQUENCE [LARGE SCALE GENOMIC DNA]</scope>
    <source>
        <strain evidence="3 4">NBRC 112785</strain>
    </source>
</reference>
<keyword evidence="4" id="KW-1185">Reference proteome</keyword>
<dbReference type="EMBL" id="BSPO01000014">
    <property type="protein sequence ID" value="GLS85005.1"/>
    <property type="molecule type" value="Genomic_DNA"/>
</dbReference>